<comment type="caution">
    <text evidence="7">The sequence shown here is derived from an EMBL/GenBank/DDBJ whole genome shotgun (WGS) entry which is preliminary data.</text>
</comment>
<dbReference type="GO" id="GO:0016020">
    <property type="term" value="C:membrane"/>
    <property type="evidence" value="ECO:0007669"/>
    <property type="project" value="UniProtKB-SubCell"/>
</dbReference>
<evidence type="ECO:0000313" key="8">
    <source>
        <dbReference type="Proteomes" id="UP000321328"/>
    </source>
</evidence>
<gene>
    <name evidence="7" type="ORF">PA7_07540</name>
</gene>
<evidence type="ECO:0000256" key="1">
    <source>
        <dbReference type="ARBA" id="ARBA00004141"/>
    </source>
</evidence>
<dbReference type="Pfam" id="PF01061">
    <property type="entry name" value="ABC2_membrane"/>
    <property type="match status" value="1"/>
</dbReference>
<dbReference type="AlphaFoldDB" id="A0A511CWR5"/>
<accession>A0A511CWR5</accession>
<feature type="transmembrane region" description="Helical" evidence="5">
    <location>
        <begin position="12"/>
        <end position="33"/>
    </location>
</feature>
<feature type="transmembrane region" description="Helical" evidence="5">
    <location>
        <begin position="65"/>
        <end position="85"/>
    </location>
</feature>
<dbReference type="Proteomes" id="UP000321328">
    <property type="component" value="Unassembled WGS sequence"/>
</dbReference>
<dbReference type="InterPro" id="IPR013525">
    <property type="entry name" value="ABC2_TM"/>
</dbReference>
<keyword evidence="4 5" id="KW-0472">Membrane</keyword>
<evidence type="ECO:0000259" key="6">
    <source>
        <dbReference type="Pfam" id="PF01061"/>
    </source>
</evidence>
<proteinExistence type="predicted"/>
<evidence type="ECO:0000313" key="7">
    <source>
        <dbReference type="EMBL" id="GEL16917.1"/>
    </source>
</evidence>
<keyword evidence="3 5" id="KW-1133">Transmembrane helix</keyword>
<sequence>MVGNCPDHGDLTALVAVPALVLLFAVAGLVMHVDLTAPAWLGVLPFAALGLLVGMVVTQDSAQPVAAVTMLVFSLLGGIFIPAQLMPAGLATLAHLLPSHWLAEIARGQACGEPLPGPAPLLAPARAHCGSITFPQPPARAHCGSIMRWEVPARPGPAAHSLP</sequence>
<comment type="subcellular location">
    <subcellularLocation>
        <location evidence="1">Membrane</location>
        <topology evidence="1">Multi-pass membrane protein</topology>
    </subcellularLocation>
</comment>
<keyword evidence="2 5" id="KW-0812">Transmembrane</keyword>
<feature type="transmembrane region" description="Helical" evidence="5">
    <location>
        <begin position="39"/>
        <end position="58"/>
    </location>
</feature>
<evidence type="ECO:0000256" key="5">
    <source>
        <dbReference type="SAM" id="Phobius"/>
    </source>
</evidence>
<evidence type="ECO:0000256" key="3">
    <source>
        <dbReference type="ARBA" id="ARBA00022989"/>
    </source>
</evidence>
<feature type="domain" description="ABC-2 type transporter transmembrane" evidence="6">
    <location>
        <begin position="38"/>
        <end position="107"/>
    </location>
</feature>
<keyword evidence="8" id="KW-1185">Reference proteome</keyword>
<organism evidence="7 8">
    <name type="scientific">Pseudonocardia asaccharolytica DSM 44247 = NBRC 16224</name>
    <dbReference type="NCBI Taxonomy" id="1123024"/>
    <lineage>
        <taxon>Bacteria</taxon>
        <taxon>Bacillati</taxon>
        <taxon>Actinomycetota</taxon>
        <taxon>Actinomycetes</taxon>
        <taxon>Pseudonocardiales</taxon>
        <taxon>Pseudonocardiaceae</taxon>
        <taxon>Pseudonocardia</taxon>
    </lineage>
</organism>
<reference evidence="7 8" key="1">
    <citation type="submission" date="2019-07" db="EMBL/GenBank/DDBJ databases">
        <title>Whole genome shotgun sequence of Pseudonocardia asaccharolytica NBRC 16224.</title>
        <authorList>
            <person name="Hosoyama A."/>
            <person name="Uohara A."/>
            <person name="Ohji S."/>
            <person name="Ichikawa N."/>
        </authorList>
    </citation>
    <scope>NUCLEOTIDE SEQUENCE [LARGE SCALE GENOMIC DNA]</scope>
    <source>
        <strain evidence="7 8">NBRC 16224</strain>
    </source>
</reference>
<dbReference type="STRING" id="1123024.GCA_000423625_02332"/>
<name>A0A511CWR5_9PSEU</name>
<protein>
    <recommendedName>
        <fullName evidence="6">ABC-2 type transporter transmembrane domain-containing protein</fullName>
    </recommendedName>
</protein>
<dbReference type="GO" id="GO:0140359">
    <property type="term" value="F:ABC-type transporter activity"/>
    <property type="evidence" value="ECO:0007669"/>
    <property type="project" value="InterPro"/>
</dbReference>
<dbReference type="EMBL" id="BJVI01000004">
    <property type="protein sequence ID" value="GEL16917.1"/>
    <property type="molecule type" value="Genomic_DNA"/>
</dbReference>
<evidence type="ECO:0000256" key="4">
    <source>
        <dbReference type="ARBA" id="ARBA00023136"/>
    </source>
</evidence>
<evidence type="ECO:0000256" key="2">
    <source>
        <dbReference type="ARBA" id="ARBA00022692"/>
    </source>
</evidence>